<keyword evidence="6" id="KW-1185">Reference proteome</keyword>
<dbReference type="CDD" id="cd00616">
    <property type="entry name" value="AHBA_syn"/>
    <property type="match status" value="1"/>
</dbReference>
<dbReference type="PANTHER" id="PTHR30244:SF34">
    <property type="entry name" value="DTDP-4-AMINO-4,6-DIDEOXYGALACTOSE TRANSAMINASE"/>
    <property type="match status" value="1"/>
</dbReference>
<dbReference type="GO" id="GO:0030170">
    <property type="term" value="F:pyridoxal phosphate binding"/>
    <property type="evidence" value="ECO:0007669"/>
    <property type="project" value="TreeGrafter"/>
</dbReference>
<dbReference type="InterPro" id="IPR020026">
    <property type="entry name" value="PseC"/>
</dbReference>
<reference evidence="6" key="1">
    <citation type="submission" date="2018-01" db="EMBL/GenBank/DDBJ databases">
        <title>Complete genome of Tamlana sp. UJ94.</title>
        <authorList>
            <person name="Jung J."/>
            <person name="Chung D."/>
            <person name="Bae S.S."/>
            <person name="Baek K."/>
        </authorList>
    </citation>
    <scope>NUCLEOTIDE SEQUENCE [LARGE SCALE GENOMIC DNA]</scope>
    <source>
        <strain evidence="6">UJ94</strain>
    </source>
</reference>
<name>A0A2I7SH30_9FLAO</name>
<dbReference type="EMBL" id="CP025938">
    <property type="protein sequence ID" value="AUS05208.1"/>
    <property type="molecule type" value="Genomic_DNA"/>
</dbReference>
<dbReference type="KEGG" id="taj:C1A40_06865"/>
<evidence type="ECO:0000256" key="1">
    <source>
        <dbReference type="ARBA" id="ARBA00037999"/>
    </source>
</evidence>
<dbReference type="Proteomes" id="UP000236592">
    <property type="component" value="Chromosome"/>
</dbReference>
<dbReference type="GO" id="GO:0008483">
    <property type="term" value="F:transaminase activity"/>
    <property type="evidence" value="ECO:0007669"/>
    <property type="project" value="TreeGrafter"/>
</dbReference>
<dbReference type="SUPFAM" id="SSF53383">
    <property type="entry name" value="PLP-dependent transferases"/>
    <property type="match status" value="1"/>
</dbReference>
<feature type="active site" description="Proton acceptor" evidence="2">
    <location>
        <position position="195"/>
    </location>
</feature>
<dbReference type="InterPro" id="IPR000653">
    <property type="entry name" value="DegT/StrS_aminotransferase"/>
</dbReference>
<dbReference type="InterPro" id="IPR015424">
    <property type="entry name" value="PyrdxlP-dep_Trfase"/>
</dbReference>
<sequence>MRNKVIPYGRQSINQDDIDVVVNTLKADFLTQGPKIKEFEDDFANYVGAKYAVAVSNATAGLHLAVLALGLKTGERVITTPITFAASANCVKYVNGEVWFADIDPNSYLLSLESTRKLIESKPKGFFKGIIPVDFAGLPVDMEAFRALADKHDLWIIEDACHAPGGYFTDSKGEKQMCGNGNYADIGIFSFHPVKHIACGEGGMITTNSESLYKKLALLRTHGITKDDMAENHGGWYYEMQELGFNYRLTDIQSALGISQLAKNNSGVTRRNEIANAYKEAFRGKIKFQYVPEGAYNAHHLFIIEVDDRKGLYDFLRTQNIYAQIHYIPVHTLPYYKTIGYGDADLSQSEHYYSKCISLPMYPSLTDEEVDFVIQKVLLFSS</sequence>
<gene>
    <name evidence="5" type="primary">pseC</name>
    <name evidence="5" type="ORF">C1A40_06865</name>
</gene>
<keyword evidence="3 4" id="KW-0663">Pyridoxal phosphate</keyword>
<dbReference type="OrthoDB" id="9810913at2"/>
<evidence type="ECO:0000313" key="5">
    <source>
        <dbReference type="EMBL" id="AUS05208.1"/>
    </source>
</evidence>
<evidence type="ECO:0000256" key="4">
    <source>
        <dbReference type="RuleBase" id="RU004508"/>
    </source>
</evidence>
<evidence type="ECO:0000256" key="2">
    <source>
        <dbReference type="PIRSR" id="PIRSR000390-1"/>
    </source>
</evidence>
<dbReference type="Pfam" id="PF01041">
    <property type="entry name" value="DegT_DnrJ_EryC1"/>
    <property type="match status" value="1"/>
</dbReference>
<dbReference type="Gene3D" id="3.40.640.10">
    <property type="entry name" value="Type I PLP-dependent aspartate aminotransferase-like (Major domain)"/>
    <property type="match status" value="1"/>
</dbReference>
<proteinExistence type="inferred from homology"/>
<dbReference type="GO" id="GO:0000271">
    <property type="term" value="P:polysaccharide biosynthetic process"/>
    <property type="evidence" value="ECO:0007669"/>
    <property type="project" value="TreeGrafter"/>
</dbReference>
<protein>
    <submittedName>
        <fullName evidence="5">UDP-4-amino-4, 6-dideoxy-N-acetyl-beta-L-altrosamine transaminase</fullName>
    </submittedName>
</protein>
<dbReference type="InterPro" id="IPR015422">
    <property type="entry name" value="PyrdxlP-dep_Trfase_small"/>
</dbReference>
<dbReference type="RefSeq" id="WP_102995253.1">
    <property type="nucleotide sequence ID" value="NZ_CP025938.1"/>
</dbReference>
<accession>A0A2I7SH30</accession>
<dbReference type="InterPro" id="IPR015421">
    <property type="entry name" value="PyrdxlP-dep_Trfase_major"/>
</dbReference>
<dbReference type="Gene3D" id="3.90.1150.10">
    <property type="entry name" value="Aspartate Aminotransferase, domain 1"/>
    <property type="match status" value="1"/>
</dbReference>
<dbReference type="PANTHER" id="PTHR30244">
    <property type="entry name" value="TRANSAMINASE"/>
    <property type="match status" value="1"/>
</dbReference>
<evidence type="ECO:0000256" key="3">
    <source>
        <dbReference type="PIRSR" id="PIRSR000390-2"/>
    </source>
</evidence>
<dbReference type="AlphaFoldDB" id="A0A2I7SH30"/>
<comment type="similarity">
    <text evidence="1 4">Belongs to the DegT/DnrJ/EryC1 family.</text>
</comment>
<dbReference type="NCBIfam" id="TIGR03588">
    <property type="entry name" value="PseC"/>
    <property type="match status" value="1"/>
</dbReference>
<evidence type="ECO:0000313" key="6">
    <source>
        <dbReference type="Proteomes" id="UP000236592"/>
    </source>
</evidence>
<dbReference type="PIRSF" id="PIRSF000390">
    <property type="entry name" value="PLP_StrS"/>
    <property type="match status" value="1"/>
</dbReference>
<feature type="modified residue" description="N6-(pyridoxal phosphate)lysine" evidence="3">
    <location>
        <position position="195"/>
    </location>
</feature>
<organism evidence="5 6">
    <name type="scientific">Pseudotamlana carrageenivorans</name>
    <dbReference type="NCBI Taxonomy" id="2069432"/>
    <lineage>
        <taxon>Bacteria</taxon>
        <taxon>Pseudomonadati</taxon>
        <taxon>Bacteroidota</taxon>
        <taxon>Flavobacteriia</taxon>
        <taxon>Flavobacteriales</taxon>
        <taxon>Flavobacteriaceae</taxon>
        <taxon>Pseudotamlana</taxon>
    </lineage>
</organism>